<protein>
    <submittedName>
        <fullName evidence="1">Uncharacterized protein</fullName>
    </submittedName>
</protein>
<name>A0A1M6MX79_9BACT</name>
<evidence type="ECO:0000313" key="1">
    <source>
        <dbReference type="EMBL" id="SHJ88039.1"/>
    </source>
</evidence>
<proteinExistence type="predicted"/>
<dbReference type="Proteomes" id="UP000184050">
    <property type="component" value="Unassembled WGS sequence"/>
</dbReference>
<keyword evidence="2" id="KW-1185">Reference proteome</keyword>
<dbReference type="STRING" id="1168035.SAMN05444280_1373"/>
<gene>
    <name evidence="1" type="ORF">SAMN05444280_1373</name>
</gene>
<organism evidence="1 2">
    <name type="scientific">Tangfeifania diversioriginum</name>
    <dbReference type="NCBI Taxonomy" id="1168035"/>
    <lineage>
        <taxon>Bacteria</taxon>
        <taxon>Pseudomonadati</taxon>
        <taxon>Bacteroidota</taxon>
        <taxon>Bacteroidia</taxon>
        <taxon>Marinilabiliales</taxon>
        <taxon>Prolixibacteraceae</taxon>
        <taxon>Tangfeifania</taxon>
    </lineage>
</organism>
<dbReference type="AlphaFoldDB" id="A0A1M6MX79"/>
<accession>A0A1M6MX79</accession>
<evidence type="ECO:0000313" key="2">
    <source>
        <dbReference type="Proteomes" id="UP000184050"/>
    </source>
</evidence>
<sequence length="70" mass="8336">MNYVSKFLRANGNDKIRDYFTQNSHVISHELIYSLMERMPYEVSEGDETFILSEGILFVIEDKIHFKSWC</sequence>
<dbReference type="EMBL" id="FQZE01000037">
    <property type="protein sequence ID" value="SHJ88039.1"/>
    <property type="molecule type" value="Genomic_DNA"/>
</dbReference>
<reference evidence="1 2" key="1">
    <citation type="submission" date="2016-11" db="EMBL/GenBank/DDBJ databases">
        <authorList>
            <person name="Jaros S."/>
            <person name="Januszkiewicz K."/>
            <person name="Wedrychowicz H."/>
        </authorList>
    </citation>
    <scope>NUCLEOTIDE SEQUENCE [LARGE SCALE GENOMIC DNA]</scope>
    <source>
        <strain evidence="1 2">DSM 27063</strain>
    </source>
</reference>